<keyword evidence="6" id="KW-0833">Ubl conjugation pathway</keyword>
<evidence type="ECO:0000256" key="1">
    <source>
        <dbReference type="ARBA" id="ARBA00003307"/>
    </source>
</evidence>
<dbReference type="AlphaFoldDB" id="A0A9I9ELY6"/>
<evidence type="ECO:0000256" key="4">
    <source>
        <dbReference type="ARBA" id="ARBA00007293"/>
    </source>
</evidence>
<keyword evidence="7" id="KW-0653">Protein transport</keyword>
<dbReference type="Gene3D" id="3.10.20.90">
    <property type="entry name" value="Phosphatidylinositol 3-kinase Catalytic Subunit, Chain A, domain 1"/>
    <property type="match status" value="1"/>
</dbReference>
<dbReference type="Gramene" id="MELO3C035561.2.1">
    <property type="protein sequence ID" value="MELO3C035561.2.1"/>
    <property type="gene ID" value="MELO3C035561.2"/>
</dbReference>
<evidence type="ECO:0000256" key="9">
    <source>
        <dbReference type="ARBA" id="ARBA00023212"/>
    </source>
</evidence>
<evidence type="ECO:0000256" key="5">
    <source>
        <dbReference type="ARBA" id="ARBA00022701"/>
    </source>
</evidence>
<keyword evidence="10" id="KW-0449">Lipoprotein</keyword>
<comment type="function">
    <text evidence="1">Ubiquitin-like modifier involved in autophagosomes formation. May mediate the delivery of the autophagosomes to the vacuole via the microtubule cytoskeleton.</text>
</comment>
<name>A0A9I9ELY6_CUCME</name>
<keyword evidence="7" id="KW-0813">Transport</keyword>
<dbReference type="EnsemblPlants" id="MELO3C035561.2.1">
    <property type="protein sequence ID" value="MELO3C035561.2.1"/>
    <property type="gene ID" value="MELO3C035561.2"/>
</dbReference>
<evidence type="ECO:0000256" key="10">
    <source>
        <dbReference type="ARBA" id="ARBA00023288"/>
    </source>
</evidence>
<evidence type="ECO:0000256" key="7">
    <source>
        <dbReference type="ARBA" id="ARBA00022927"/>
    </source>
</evidence>
<proteinExistence type="inferred from homology"/>
<dbReference type="GO" id="GO:0005776">
    <property type="term" value="C:autophagosome"/>
    <property type="evidence" value="ECO:0007669"/>
    <property type="project" value="UniProtKB-ARBA"/>
</dbReference>
<dbReference type="Pfam" id="PF02991">
    <property type="entry name" value="ATG8"/>
    <property type="match status" value="1"/>
</dbReference>
<evidence type="ECO:0000313" key="11">
    <source>
        <dbReference type="EnsemblPlants" id="MELO3C035561.2.1"/>
    </source>
</evidence>
<keyword evidence="8" id="KW-0472">Membrane</keyword>
<evidence type="ECO:0000256" key="8">
    <source>
        <dbReference type="ARBA" id="ARBA00023136"/>
    </source>
</evidence>
<evidence type="ECO:0000256" key="6">
    <source>
        <dbReference type="ARBA" id="ARBA00022786"/>
    </source>
</evidence>
<dbReference type="InterPro" id="IPR004241">
    <property type="entry name" value="Atg8-like"/>
</dbReference>
<keyword evidence="5" id="KW-0493">Microtubule</keyword>
<reference evidence="11" key="1">
    <citation type="submission" date="2023-03" db="UniProtKB">
        <authorList>
            <consortium name="EnsemblPlants"/>
        </authorList>
    </citation>
    <scope>IDENTIFICATION</scope>
</reference>
<organism evidence="11">
    <name type="scientific">Cucumis melo</name>
    <name type="common">Muskmelon</name>
    <dbReference type="NCBI Taxonomy" id="3656"/>
    <lineage>
        <taxon>Eukaryota</taxon>
        <taxon>Viridiplantae</taxon>
        <taxon>Streptophyta</taxon>
        <taxon>Embryophyta</taxon>
        <taxon>Tracheophyta</taxon>
        <taxon>Spermatophyta</taxon>
        <taxon>Magnoliopsida</taxon>
        <taxon>eudicotyledons</taxon>
        <taxon>Gunneridae</taxon>
        <taxon>Pentapetalae</taxon>
        <taxon>rosids</taxon>
        <taxon>fabids</taxon>
        <taxon>Cucurbitales</taxon>
        <taxon>Cucurbitaceae</taxon>
        <taxon>Benincaseae</taxon>
        <taxon>Cucumis</taxon>
    </lineage>
</organism>
<dbReference type="GO" id="GO:0005874">
    <property type="term" value="C:microtubule"/>
    <property type="evidence" value="ECO:0007669"/>
    <property type="project" value="UniProtKB-KW"/>
</dbReference>
<accession>A0A9I9ELY6</accession>
<sequence>IIERRQAEAARIREKYLDRIPDIVEKAERSNISDIDKRNFDKVKATLKGSMKLKVIVPNTEKATVVSASIRHELSSIFFEREAEMQGMYAR</sequence>
<dbReference type="GO" id="GO:0016020">
    <property type="term" value="C:membrane"/>
    <property type="evidence" value="ECO:0007669"/>
    <property type="project" value="UniProtKB-SubCell"/>
</dbReference>
<evidence type="ECO:0000256" key="3">
    <source>
        <dbReference type="ARBA" id="ARBA00004370"/>
    </source>
</evidence>
<comment type="subcellular location">
    <subcellularLocation>
        <location evidence="2">Cytoplasm</location>
        <location evidence="2">Cytoskeleton</location>
    </subcellularLocation>
    <subcellularLocation>
        <location evidence="3">Membrane</location>
    </subcellularLocation>
</comment>
<keyword evidence="9" id="KW-0963">Cytoplasm</keyword>
<dbReference type="InterPro" id="IPR029071">
    <property type="entry name" value="Ubiquitin-like_domsf"/>
</dbReference>
<evidence type="ECO:0000256" key="2">
    <source>
        <dbReference type="ARBA" id="ARBA00004245"/>
    </source>
</evidence>
<comment type="similarity">
    <text evidence="4">Belongs to the ATG8 family.</text>
</comment>
<protein>
    <submittedName>
        <fullName evidence="11">Uncharacterized protein</fullName>
    </submittedName>
</protein>
<dbReference type="GO" id="GO:0015031">
    <property type="term" value="P:protein transport"/>
    <property type="evidence" value="ECO:0007669"/>
    <property type="project" value="UniProtKB-KW"/>
</dbReference>
<keyword evidence="9" id="KW-0206">Cytoskeleton</keyword>
<dbReference type="SUPFAM" id="SSF54236">
    <property type="entry name" value="Ubiquitin-like"/>
    <property type="match status" value="1"/>
</dbReference>